<reference evidence="1 2" key="1">
    <citation type="submission" date="2018-06" db="EMBL/GenBank/DDBJ databases">
        <title>Comparative genomics reveals the genomic features of Rhizophagus irregularis, R. cerebriforme, R. diaphanum and Gigaspora rosea, and their symbiotic lifestyle signature.</title>
        <authorList>
            <person name="Morin E."/>
            <person name="San Clemente H."/>
            <person name="Chen E.C.H."/>
            <person name="De La Providencia I."/>
            <person name="Hainaut M."/>
            <person name="Kuo A."/>
            <person name="Kohler A."/>
            <person name="Murat C."/>
            <person name="Tang N."/>
            <person name="Roy S."/>
            <person name="Loubradou J."/>
            <person name="Henrissat B."/>
            <person name="Grigoriev I.V."/>
            <person name="Corradi N."/>
            <person name="Roux C."/>
            <person name="Martin F.M."/>
        </authorList>
    </citation>
    <scope>NUCLEOTIDE SEQUENCE [LARGE SCALE GENOMIC DNA]</scope>
    <source>
        <strain evidence="1 2">DAOM 227022</strain>
    </source>
</reference>
<dbReference type="SUPFAM" id="SSF81901">
    <property type="entry name" value="HCP-like"/>
    <property type="match status" value="1"/>
</dbReference>
<dbReference type="EMBL" id="QKYT01000356">
    <property type="protein sequence ID" value="RIA86560.1"/>
    <property type="molecule type" value="Genomic_DNA"/>
</dbReference>
<protein>
    <submittedName>
        <fullName evidence="1">Uncharacterized protein</fullName>
    </submittedName>
</protein>
<dbReference type="InterPro" id="IPR011990">
    <property type="entry name" value="TPR-like_helical_dom_sf"/>
</dbReference>
<evidence type="ECO:0000313" key="1">
    <source>
        <dbReference type="EMBL" id="RIA86560.1"/>
    </source>
</evidence>
<organism evidence="1 2">
    <name type="scientific">Glomus cerebriforme</name>
    <dbReference type="NCBI Taxonomy" id="658196"/>
    <lineage>
        <taxon>Eukaryota</taxon>
        <taxon>Fungi</taxon>
        <taxon>Fungi incertae sedis</taxon>
        <taxon>Mucoromycota</taxon>
        <taxon>Glomeromycotina</taxon>
        <taxon>Glomeromycetes</taxon>
        <taxon>Glomerales</taxon>
        <taxon>Glomeraceae</taxon>
        <taxon>Glomus</taxon>
    </lineage>
</organism>
<dbReference type="OrthoDB" id="2307351at2759"/>
<dbReference type="Proteomes" id="UP000265703">
    <property type="component" value="Unassembled WGS sequence"/>
</dbReference>
<sequence>MGSGFSQCASSLRKPCRPSIITISQETTSLVPDFNSHDNNINLFTSVFVTNLLETAEYKLNSHEYNKSINLLLRATQLGSACAATKLGSIYLNGFTTTSPDYNSAAAYYFIALKFTLMIPHSSWDIDIILDIVCALTKLYNNLLSNPKNLDILNHGLKLMSEIDKNLQHPYFIRICSYKQNQKRRASRIHINYCHAITAESKGDLLGTLKGFEECELIGQCGIESADKLIKKSYVCMQRLDSTRPKVNPICIQCNYEAKDLIDIWNLLNCTKCNNNVVCCGRECLNEHIMITHLGRP</sequence>
<gene>
    <name evidence="1" type="ORF">C1645_740754</name>
</gene>
<dbReference type="AlphaFoldDB" id="A0A397SK39"/>
<keyword evidence="2" id="KW-1185">Reference proteome</keyword>
<proteinExistence type="predicted"/>
<dbReference type="Gene3D" id="1.25.40.10">
    <property type="entry name" value="Tetratricopeptide repeat domain"/>
    <property type="match status" value="1"/>
</dbReference>
<comment type="caution">
    <text evidence="1">The sequence shown here is derived from an EMBL/GenBank/DDBJ whole genome shotgun (WGS) entry which is preliminary data.</text>
</comment>
<name>A0A397SK39_9GLOM</name>
<evidence type="ECO:0000313" key="2">
    <source>
        <dbReference type="Proteomes" id="UP000265703"/>
    </source>
</evidence>
<accession>A0A397SK39</accession>